<evidence type="ECO:0000256" key="2">
    <source>
        <dbReference type="ARBA" id="ARBA00004479"/>
    </source>
</evidence>
<evidence type="ECO:0000313" key="19">
    <source>
        <dbReference type="WBParaSite" id="PSAMB.scaffold3829size16735.g22634.t1"/>
    </source>
</evidence>
<reference evidence="19" key="1">
    <citation type="submission" date="2022-11" db="UniProtKB">
        <authorList>
            <consortium name="WormBaseParasite"/>
        </authorList>
    </citation>
    <scope>IDENTIFICATION</scope>
</reference>
<dbReference type="GO" id="GO:0042330">
    <property type="term" value="P:taxis"/>
    <property type="evidence" value="ECO:0007669"/>
    <property type="project" value="UniProtKB-ARBA"/>
</dbReference>
<dbReference type="GO" id="GO:0004016">
    <property type="term" value="F:adenylate cyclase activity"/>
    <property type="evidence" value="ECO:0007669"/>
    <property type="project" value="TreeGrafter"/>
</dbReference>
<dbReference type="Pfam" id="PF01094">
    <property type="entry name" value="ANF_receptor"/>
    <property type="match status" value="1"/>
</dbReference>
<sequence length="1055" mass="117870">MSLYLSVLSYLSLLAVCNMTVINIGHIFLTASEIPVINMALEDLNKSNILPAGYDFRVFSQLGCAAYHPNMSRISGAVGAVDMYFNNNVNAFFGPACSDECVVVGRMASAINWNVPVLTYLSSDNALADKTVFSTLARTSVISATFFAQALAKVLVQNGWKKVAYVGSTGPLSMLNRPAVVSTLASVGIDVHQMIVDAGATWQDIVKSRAMVALKANARVILVFLDGEMNSSVPFMAAAHSMGYKADPDFVFITFSVTNQQVSRPWDADYDGMSYPYLREAYEGSYILRVDGLDYESISSFRQKVFDTQNFTIPKGDDSLTMPLYDAVMLYGTALNKSLTATGDRNIYMNGSYMFEQMKNVQFEGLTDQVVINDDGERITSYQFVLIPKQVNRIYTLLMEIHASRLRDCDPTVDGNLCYPYNVTTTESYLPIAWPPAEPKCGFSYERCDTTLFYVLGGVLIFPLIGGVIAYYVAKKRKENLLYLMPWQVPIESVKMLASGTVVSSMISMTSLRNSDMSANSKSVTSSLQQALVFGNTRSSTKQASHDNLNTFVGLTCNNIKNELFFLWKLCIRGSLQDIIANDDLKLDTDFKASFINDIIKGLLYLHNSEIKEHGALRSSNCLVDNHWTVKLSDFGVNRAISDLLKHRAIEYADNGVQEPTNYKLLYLSPEHLRTYLSHKKYETSQAGDIYALGIIMHETLYRMEPFSDREDSVEDIIRKIVSLDRTTMRAIRPSFPREPYVHPEAMLIIQQCWSEAADQRPNVRRIKKVIDATLRTSSGTITDHMMKLMEEYAGNLEKIVHERTSMLEETQQQAERLLLQMLPKSVAQDLKQGRHVAPQTYAEATVLFCDIAGFTSLCSTSNPLEIVTFLNGVFSGFDTFIADHSAYKVETIGDAYMVVSGVPVVIGDRHAETIASIAVLMKEFVSDFKVVHRPDLQLQIRTGFHSGPVAAGVVGLAAPRYCLFGDTVNMASRMESNSETGRIHISSTSYNLLNSSSSNEFDMERRGYIEIKGKGQQLTYWLNGRSEDVIHDTTVKKIHHRTIVPKRIKQNYMS</sequence>
<dbReference type="PROSITE" id="PS50125">
    <property type="entry name" value="GUANYLATE_CYCLASE_2"/>
    <property type="match status" value="1"/>
</dbReference>
<dbReference type="Pfam" id="PF00069">
    <property type="entry name" value="Pkinase"/>
    <property type="match status" value="1"/>
</dbReference>
<comment type="subcellular location">
    <subcellularLocation>
        <location evidence="2">Membrane</location>
        <topology evidence="2">Single-pass type I membrane protein</topology>
    </subcellularLocation>
</comment>
<feature type="domain" description="Guanylate cyclase" evidence="17">
    <location>
        <begin position="846"/>
        <end position="976"/>
    </location>
</feature>
<dbReference type="InterPro" id="IPR028082">
    <property type="entry name" value="Peripla_BP_I"/>
</dbReference>
<dbReference type="PROSITE" id="PS50011">
    <property type="entry name" value="PROTEIN_KINASE_DOM"/>
    <property type="match status" value="1"/>
</dbReference>
<evidence type="ECO:0000256" key="1">
    <source>
        <dbReference type="ARBA" id="ARBA00001436"/>
    </source>
</evidence>
<keyword evidence="10 12" id="KW-0456">Lyase</keyword>
<dbReference type="SUPFAM" id="SSF56112">
    <property type="entry name" value="Protein kinase-like (PK-like)"/>
    <property type="match status" value="1"/>
</dbReference>
<dbReference type="FunFam" id="3.30.70.1230:FF:000035">
    <property type="entry name" value="Guanylate cyclase"/>
    <property type="match status" value="1"/>
</dbReference>
<evidence type="ECO:0000256" key="13">
    <source>
        <dbReference type="RuleBase" id="RU003431"/>
    </source>
</evidence>
<evidence type="ECO:0000256" key="6">
    <source>
        <dbReference type="ARBA" id="ARBA00022989"/>
    </source>
</evidence>
<evidence type="ECO:0000256" key="14">
    <source>
        <dbReference type="SAM" id="Phobius"/>
    </source>
</evidence>
<dbReference type="GO" id="GO:0009582">
    <property type="term" value="P:detection of abiotic stimulus"/>
    <property type="evidence" value="ECO:0007669"/>
    <property type="project" value="UniProtKB-ARBA"/>
</dbReference>
<dbReference type="GO" id="GO:0043005">
    <property type="term" value="C:neuron projection"/>
    <property type="evidence" value="ECO:0007669"/>
    <property type="project" value="UniProtKB-ARBA"/>
</dbReference>
<dbReference type="WBParaSite" id="PSAMB.scaffold3829size16735.g22634.t1">
    <property type="protein sequence ID" value="PSAMB.scaffold3829size16735.g22634.t1"/>
    <property type="gene ID" value="PSAMB.scaffold3829size16735.g22634"/>
</dbReference>
<evidence type="ECO:0000256" key="12">
    <source>
        <dbReference type="RuleBase" id="RU000405"/>
    </source>
</evidence>
<dbReference type="Proteomes" id="UP000887566">
    <property type="component" value="Unplaced"/>
</dbReference>
<dbReference type="InterPro" id="IPR011009">
    <property type="entry name" value="Kinase-like_dom_sf"/>
</dbReference>
<feature type="chain" id="PRO_5037157486" description="Guanylate cyclase" evidence="15">
    <location>
        <begin position="20"/>
        <end position="1055"/>
    </location>
</feature>
<dbReference type="InterPro" id="IPR029787">
    <property type="entry name" value="Nucleotide_cyclase"/>
</dbReference>
<dbReference type="EC" id="4.6.1.2" evidence="3 13"/>
<dbReference type="GO" id="GO:0004672">
    <property type="term" value="F:protein kinase activity"/>
    <property type="evidence" value="ECO:0007669"/>
    <property type="project" value="InterPro"/>
</dbReference>
<feature type="domain" description="Protein kinase" evidence="16">
    <location>
        <begin position="491"/>
        <end position="775"/>
    </location>
</feature>
<dbReference type="InterPro" id="IPR001828">
    <property type="entry name" value="ANF_lig-bd_rcpt"/>
</dbReference>
<keyword evidence="5" id="KW-0547">Nucleotide-binding</keyword>
<evidence type="ECO:0000256" key="10">
    <source>
        <dbReference type="ARBA" id="ARBA00023239"/>
    </source>
</evidence>
<evidence type="ECO:0000256" key="5">
    <source>
        <dbReference type="ARBA" id="ARBA00022741"/>
    </source>
</evidence>
<dbReference type="SUPFAM" id="SSF55073">
    <property type="entry name" value="Nucleotide cyclase"/>
    <property type="match status" value="1"/>
</dbReference>
<dbReference type="InterPro" id="IPR050401">
    <property type="entry name" value="Cyclic_nucleotide_synthase"/>
</dbReference>
<protein>
    <recommendedName>
        <fullName evidence="3 13">Guanylate cyclase</fullName>
        <ecNumber evidence="3 13">4.6.1.2</ecNumber>
    </recommendedName>
</protein>
<dbReference type="CDD" id="cd06352">
    <property type="entry name" value="PBP1_NPR_GC-like"/>
    <property type="match status" value="1"/>
</dbReference>
<evidence type="ECO:0000259" key="16">
    <source>
        <dbReference type="PROSITE" id="PS50011"/>
    </source>
</evidence>
<dbReference type="GO" id="GO:0004383">
    <property type="term" value="F:guanylate cyclase activity"/>
    <property type="evidence" value="ECO:0007669"/>
    <property type="project" value="UniProtKB-EC"/>
</dbReference>
<evidence type="ECO:0000256" key="4">
    <source>
        <dbReference type="ARBA" id="ARBA00022692"/>
    </source>
</evidence>
<keyword evidence="4 14" id="KW-0812">Transmembrane</keyword>
<dbReference type="Gene3D" id="1.10.510.10">
    <property type="entry name" value="Transferase(Phosphotransferase) domain 1"/>
    <property type="match status" value="1"/>
</dbReference>
<keyword evidence="6 14" id="KW-1133">Transmembrane helix</keyword>
<evidence type="ECO:0000256" key="3">
    <source>
        <dbReference type="ARBA" id="ARBA00012202"/>
    </source>
</evidence>
<evidence type="ECO:0000256" key="8">
    <source>
        <dbReference type="ARBA" id="ARBA00023170"/>
    </source>
</evidence>
<name>A0A914WC75_9BILA</name>
<evidence type="ECO:0000256" key="11">
    <source>
        <dbReference type="ARBA" id="ARBA00023293"/>
    </source>
</evidence>
<dbReference type="GO" id="GO:0035556">
    <property type="term" value="P:intracellular signal transduction"/>
    <property type="evidence" value="ECO:0007669"/>
    <property type="project" value="InterPro"/>
</dbReference>
<proteinExistence type="inferred from homology"/>
<evidence type="ECO:0000313" key="18">
    <source>
        <dbReference type="Proteomes" id="UP000887566"/>
    </source>
</evidence>
<dbReference type="GO" id="GO:0001653">
    <property type="term" value="F:peptide receptor activity"/>
    <property type="evidence" value="ECO:0007669"/>
    <property type="project" value="TreeGrafter"/>
</dbReference>
<keyword evidence="18" id="KW-1185">Reference proteome</keyword>
<keyword evidence="8" id="KW-0675">Receptor</keyword>
<dbReference type="GO" id="GO:0005886">
    <property type="term" value="C:plasma membrane"/>
    <property type="evidence" value="ECO:0007669"/>
    <property type="project" value="TreeGrafter"/>
</dbReference>
<dbReference type="GO" id="GO:0009581">
    <property type="term" value="P:detection of external stimulus"/>
    <property type="evidence" value="ECO:0007669"/>
    <property type="project" value="UniProtKB-ARBA"/>
</dbReference>
<keyword evidence="7 14" id="KW-0472">Membrane</keyword>
<dbReference type="InterPro" id="IPR001054">
    <property type="entry name" value="A/G_cyclase"/>
</dbReference>
<dbReference type="Gene3D" id="3.30.70.1230">
    <property type="entry name" value="Nucleotide cyclase"/>
    <property type="match status" value="1"/>
</dbReference>
<evidence type="ECO:0000256" key="9">
    <source>
        <dbReference type="ARBA" id="ARBA00023180"/>
    </source>
</evidence>
<dbReference type="PANTHER" id="PTHR11920:SF503">
    <property type="entry name" value="RECEPTOR-TYPE GUANYLATE CYCLASE GCY-9"/>
    <property type="match status" value="1"/>
</dbReference>
<evidence type="ECO:0000259" key="17">
    <source>
        <dbReference type="PROSITE" id="PS50125"/>
    </source>
</evidence>
<keyword evidence="9" id="KW-0325">Glycoprotein</keyword>
<dbReference type="SUPFAM" id="SSF53822">
    <property type="entry name" value="Periplasmic binding protein-like I"/>
    <property type="match status" value="1"/>
</dbReference>
<keyword evidence="15" id="KW-0732">Signal</keyword>
<dbReference type="CDD" id="cd07302">
    <property type="entry name" value="CHD"/>
    <property type="match status" value="1"/>
</dbReference>
<evidence type="ECO:0000256" key="7">
    <source>
        <dbReference type="ARBA" id="ARBA00023136"/>
    </source>
</evidence>
<dbReference type="GO" id="GO:0009266">
    <property type="term" value="P:response to temperature stimulus"/>
    <property type="evidence" value="ECO:0007669"/>
    <property type="project" value="UniProtKB-ARBA"/>
</dbReference>
<dbReference type="PANTHER" id="PTHR11920">
    <property type="entry name" value="GUANYLYL CYCLASE"/>
    <property type="match status" value="1"/>
</dbReference>
<evidence type="ECO:0000256" key="15">
    <source>
        <dbReference type="SAM" id="SignalP"/>
    </source>
</evidence>
<feature type="transmembrane region" description="Helical" evidence="14">
    <location>
        <begin position="452"/>
        <end position="473"/>
    </location>
</feature>
<comment type="catalytic activity">
    <reaction evidence="1 13">
        <text>GTP = 3',5'-cyclic GMP + diphosphate</text>
        <dbReference type="Rhea" id="RHEA:13665"/>
        <dbReference type="ChEBI" id="CHEBI:33019"/>
        <dbReference type="ChEBI" id="CHEBI:37565"/>
        <dbReference type="ChEBI" id="CHEBI:57746"/>
        <dbReference type="EC" id="4.6.1.2"/>
    </reaction>
</comment>
<feature type="signal peptide" evidence="15">
    <location>
        <begin position="1"/>
        <end position="19"/>
    </location>
</feature>
<dbReference type="AlphaFoldDB" id="A0A914WC75"/>
<dbReference type="GO" id="GO:0005524">
    <property type="term" value="F:ATP binding"/>
    <property type="evidence" value="ECO:0007669"/>
    <property type="project" value="InterPro"/>
</dbReference>
<dbReference type="SMART" id="SM00044">
    <property type="entry name" value="CYCc"/>
    <property type="match status" value="1"/>
</dbReference>
<accession>A0A914WC75</accession>
<comment type="similarity">
    <text evidence="12">Belongs to the adenylyl cyclase class-4/guanylyl cyclase family.</text>
</comment>
<dbReference type="InterPro" id="IPR000719">
    <property type="entry name" value="Prot_kinase_dom"/>
</dbReference>
<organism evidence="18 19">
    <name type="scientific">Plectus sambesii</name>
    <dbReference type="NCBI Taxonomy" id="2011161"/>
    <lineage>
        <taxon>Eukaryota</taxon>
        <taxon>Metazoa</taxon>
        <taxon>Ecdysozoa</taxon>
        <taxon>Nematoda</taxon>
        <taxon>Chromadorea</taxon>
        <taxon>Plectida</taxon>
        <taxon>Plectina</taxon>
        <taxon>Plectoidea</taxon>
        <taxon>Plectidae</taxon>
        <taxon>Plectus</taxon>
    </lineage>
</organism>
<dbReference type="InterPro" id="IPR018297">
    <property type="entry name" value="A/G_cyclase_CS"/>
</dbReference>
<dbReference type="Pfam" id="PF00211">
    <property type="entry name" value="Guanylate_cyc"/>
    <property type="match status" value="1"/>
</dbReference>
<keyword evidence="11 13" id="KW-0141">cGMP biosynthesis</keyword>
<dbReference type="GO" id="GO:0007168">
    <property type="term" value="P:receptor guanylyl cyclase signaling pathway"/>
    <property type="evidence" value="ECO:0007669"/>
    <property type="project" value="TreeGrafter"/>
</dbReference>
<dbReference type="Gene3D" id="3.40.50.2300">
    <property type="match status" value="2"/>
</dbReference>
<dbReference type="PROSITE" id="PS00452">
    <property type="entry name" value="GUANYLATE_CYCLASE_1"/>
    <property type="match status" value="1"/>
</dbReference>